<dbReference type="GeneID" id="63741396"/>
<dbReference type="AlphaFoldDB" id="A0A0B2WQG5"/>
<evidence type="ECO:0000256" key="2">
    <source>
        <dbReference type="ARBA" id="ARBA00022723"/>
    </source>
</evidence>
<evidence type="ECO:0000256" key="4">
    <source>
        <dbReference type="ARBA" id="ARBA00023004"/>
    </source>
</evidence>
<dbReference type="EMBL" id="AZHE01000025">
    <property type="protein sequence ID" value="KHN95230.1"/>
    <property type="molecule type" value="Genomic_DNA"/>
</dbReference>
<dbReference type="STRING" id="1081103.A0A0B2WQG5"/>
<dbReference type="Proteomes" id="UP000030816">
    <property type="component" value="Unassembled WGS sequence"/>
</dbReference>
<evidence type="ECO:0000256" key="5">
    <source>
        <dbReference type="PIRSR" id="PIRSR604294-1"/>
    </source>
</evidence>
<feature type="binding site" evidence="5">
    <location>
        <position position="235"/>
    </location>
    <ligand>
        <name>Fe cation</name>
        <dbReference type="ChEBI" id="CHEBI:24875"/>
        <note>catalytic</note>
    </ligand>
</feature>
<evidence type="ECO:0000313" key="7">
    <source>
        <dbReference type="Proteomes" id="UP000030816"/>
    </source>
</evidence>
<dbReference type="Pfam" id="PF03055">
    <property type="entry name" value="RPE65"/>
    <property type="match status" value="1"/>
</dbReference>
<comment type="caution">
    <text evidence="6">The sequence shown here is derived from an EMBL/GenBank/DDBJ whole genome shotgun (WGS) entry which is preliminary data.</text>
</comment>
<dbReference type="PANTHER" id="PTHR10543:SF24">
    <property type="entry name" value="CAROTENOID ISOMEROOXYGENASE"/>
    <property type="match status" value="1"/>
</dbReference>
<feature type="binding site" evidence="5">
    <location>
        <position position="567"/>
    </location>
    <ligand>
        <name>Fe cation</name>
        <dbReference type="ChEBI" id="CHEBI:24875"/>
        <note>catalytic</note>
    </ligand>
</feature>
<sequence>MNTATNGPGVVHRTAKDEDADAKEALKNFDNERWMSWPNEGAFDALEEHYDSVHLKVKGAIPVWAAGSLFRTGPGQSAVKNTSKGTHYVSHWFDGLAHTHRFDIIPPHDGQKGMSVLYSSRRQSEKYVSMIRKHGWQTSVSFGQRSDPCVGIFAKFMSTFLPQRFNNNVAVVANMPGLDSNKAQNTGHRTAPENMYIATDNSILEKIDPTTLEPLGYAKQVQLHPQLKGPLSCAHAQRDPVTGDLFNFNVELGIRATYRVFRVNAQSGTTDILATISEKEVPAAYIHSFFLTENYVVLCIPTSHFAWSGLRILWERNVLDAIQPFDEAAKCKWLVVDRRHGRGIVARFSTPASFFFHSVNSFEDQAKGDDGEEITNIFLDMVEYVNTDIMYMLYYDVLMNRNQDAIKELEKLGKHKTSQPKLVRYKFALPSLSRTHADDFSLAAERVFTIPSPHAGELPVINPTRSGKRYRYVYGTCNRGLGFWMDAIVKTDVETRDALIWSGPIGHTPGEPIFVPRAGGTDEDDGVILTVVLDGSAQTSYLLCLDGKTLQEVGRAETDFPIPIGLHGMHAPFGEQSTL</sequence>
<comment type="similarity">
    <text evidence="1">Belongs to the carotenoid oxygenase family.</text>
</comment>
<feature type="binding site" evidence="5">
    <location>
        <position position="287"/>
    </location>
    <ligand>
        <name>Fe cation</name>
        <dbReference type="ChEBI" id="CHEBI:24875"/>
        <note>catalytic</note>
    </ligand>
</feature>
<comment type="cofactor">
    <cofactor evidence="5">
        <name>Fe(2+)</name>
        <dbReference type="ChEBI" id="CHEBI:29033"/>
    </cofactor>
    <text evidence="5">Binds 1 Fe(2+) ion per subunit.</text>
</comment>
<protein>
    <submittedName>
        <fullName evidence="6">Carotenoid cleavage dioxygenase 1</fullName>
    </submittedName>
</protein>
<organism evidence="6 7">
    <name type="scientific">Metarhizium album (strain ARSEF 1941)</name>
    <dbReference type="NCBI Taxonomy" id="1081103"/>
    <lineage>
        <taxon>Eukaryota</taxon>
        <taxon>Fungi</taxon>
        <taxon>Dikarya</taxon>
        <taxon>Ascomycota</taxon>
        <taxon>Pezizomycotina</taxon>
        <taxon>Sordariomycetes</taxon>
        <taxon>Hypocreomycetidae</taxon>
        <taxon>Hypocreales</taxon>
        <taxon>Clavicipitaceae</taxon>
        <taxon>Metarhizium</taxon>
    </lineage>
</organism>
<keyword evidence="6" id="KW-0223">Dioxygenase</keyword>
<feature type="binding site" evidence="5">
    <location>
        <position position="357"/>
    </location>
    <ligand>
        <name>Fe cation</name>
        <dbReference type="ChEBI" id="CHEBI:24875"/>
        <note>catalytic</note>
    </ligand>
</feature>
<evidence type="ECO:0000313" key="6">
    <source>
        <dbReference type="EMBL" id="KHN95230.1"/>
    </source>
</evidence>
<evidence type="ECO:0000256" key="1">
    <source>
        <dbReference type="ARBA" id="ARBA00006787"/>
    </source>
</evidence>
<keyword evidence="2 5" id="KW-0479">Metal-binding</keyword>
<dbReference type="OrthoDB" id="407010at2759"/>
<dbReference type="PANTHER" id="PTHR10543">
    <property type="entry name" value="BETA-CAROTENE DIOXYGENASE"/>
    <property type="match status" value="1"/>
</dbReference>
<name>A0A0B2WQG5_METAS</name>
<keyword evidence="3" id="KW-0560">Oxidoreductase</keyword>
<keyword evidence="7" id="KW-1185">Reference proteome</keyword>
<dbReference type="GO" id="GO:0046872">
    <property type="term" value="F:metal ion binding"/>
    <property type="evidence" value="ECO:0007669"/>
    <property type="project" value="UniProtKB-KW"/>
</dbReference>
<proteinExistence type="inferred from homology"/>
<keyword evidence="4 5" id="KW-0408">Iron</keyword>
<dbReference type="GO" id="GO:0010436">
    <property type="term" value="F:carotenoid dioxygenase activity"/>
    <property type="evidence" value="ECO:0007669"/>
    <property type="project" value="TreeGrafter"/>
</dbReference>
<accession>A0A0B2WQG5</accession>
<dbReference type="InterPro" id="IPR004294">
    <property type="entry name" value="Carotenoid_Oase"/>
</dbReference>
<dbReference type="GO" id="GO:0016121">
    <property type="term" value="P:carotene catabolic process"/>
    <property type="evidence" value="ECO:0007669"/>
    <property type="project" value="TreeGrafter"/>
</dbReference>
<dbReference type="HOGENOM" id="CLU_016472_5_0_1"/>
<reference evidence="6 7" key="1">
    <citation type="journal article" date="2014" name="Proc. Natl. Acad. Sci. U.S.A.">
        <title>Trajectory and genomic determinants of fungal-pathogen speciation and host adaptation.</title>
        <authorList>
            <person name="Hu X."/>
            <person name="Xiao G."/>
            <person name="Zheng P."/>
            <person name="Shang Y."/>
            <person name="Su Y."/>
            <person name="Zhang X."/>
            <person name="Liu X."/>
            <person name="Zhan S."/>
            <person name="St Leger R.J."/>
            <person name="Wang C."/>
        </authorList>
    </citation>
    <scope>NUCLEOTIDE SEQUENCE [LARGE SCALE GENOMIC DNA]</scope>
    <source>
        <strain evidence="6 7">ARSEF 1941</strain>
    </source>
</reference>
<dbReference type="RefSeq" id="XP_040676296.1">
    <property type="nucleotide sequence ID" value="XM_040825739.1"/>
</dbReference>
<evidence type="ECO:0000256" key="3">
    <source>
        <dbReference type="ARBA" id="ARBA00023002"/>
    </source>
</evidence>
<gene>
    <name evidence="6" type="ORF">MAM_06941</name>
</gene>